<reference evidence="1 2" key="1">
    <citation type="submission" date="2020-05" db="EMBL/GenBank/DDBJ databases">
        <title>Genomic Encyclopedia of Type Strains, Phase IV (KMG-V): Genome sequencing to study the core and pangenomes of soil and plant-associated prokaryotes.</title>
        <authorList>
            <person name="Whitman W."/>
        </authorList>
    </citation>
    <scope>NUCLEOTIDE SEQUENCE [LARGE SCALE GENOMIC DNA]</scope>
    <source>
        <strain evidence="1 2">9A</strain>
    </source>
</reference>
<gene>
    <name evidence="1" type="ORF">HNP98_003470</name>
</gene>
<dbReference type="EMBL" id="JABSNP010000018">
    <property type="protein sequence ID" value="NRT20626.1"/>
    <property type="molecule type" value="Genomic_DNA"/>
</dbReference>
<dbReference type="Proteomes" id="UP000779507">
    <property type="component" value="Unassembled WGS sequence"/>
</dbReference>
<evidence type="ECO:0000313" key="1">
    <source>
        <dbReference type="EMBL" id="NRT20626.1"/>
    </source>
</evidence>
<organism evidence="1 2">
    <name type="scientific">Hymenobacter caeli</name>
    <dbReference type="NCBI Taxonomy" id="2735894"/>
    <lineage>
        <taxon>Bacteria</taxon>
        <taxon>Pseudomonadati</taxon>
        <taxon>Bacteroidota</taxon>
        <taxon>Cytophagia</taxon>
        <taxon>Cytophagales</taxon>
        <taxon>Hymenobacteraceae</taxon>
        <taxon>Hymenobacter</taxon>
    </lineage>
</organism>
<protein>
    <submittedName>
        <fullName evidence="1">Uncharacterized protein</fullName>
    </submittedName>
</protein>
<evidence type="ECO:0000313" key="2">
    <source>
        <dbReference type="Proteomes" id="UP000779507"/>
    </source>
</evidence>
<keyword evidence="2" id="KW-1185">Reference proteome</keyword>
<proteinExistence type="predicted"/>
<name>A0ABX2FTV6_9BACT</name>
<accession>A0ABX2FTV6</accession>
<sequence>MGEQAEAPRMLLFIFLTFLLFPVKDEVLFLPGPAGAAAGWVSGGRMVR</sequence>
<comment type="caution">
    <text evidence="1">The sequence shown here is derived from an EMBL/GenBank/DDBJ whole genome shotgun (WGS) entry which is preliminary data.</text>
</comment>